<proteinExistence type="predicted"/>
<reference evidence="1" key="1">
    <citation type="submission" date="2020-05" db="EMBL/GenBank/DDBJ databases">
        <authorList>
            <person name="Chiriac C."/>
            <person name="Salcher M."/>
            <person name="Ghai R."/>
            <person name="Kavagutti S V."/>
        </authorList>
    </citation>
    <scope>NUCLEOTIDE SEQUENCE</scope>
</reference>
<name>A0A6J5YDU8_9ZZZZ</name>
<protein>
    <submittedName>
        <fullName evidence="1">Unannotated protein</fullName>
    </submittedName>
</protein>
<evidence type="ECO:0000313" key="2">
    <source>
        <dbReference type="EMBL" id="CAB4922161.1"/>
    </source>
</evidence>
<evidence type="ECO:0000313" key="1">
    <source>
        <dbReference type="EMBL" id="CAB4322567.1"/>
    </source>
</evidence>
<organism evidence="1">
    <name type="scientific">freshwater metagenome</name>
    <dbReference type="NCBI Taxonomy" id="449393"/>
    <lineage>
        <taxon>unclassified sequences</taxon>
        <taxon>metagenomes</taxon>
        <taxon>ecological metagenomes</taxon>
    </lineage>
</organism>
<sequence length="133" mass="14187">MLDEIYTLRTPNVVSDEVGGETLAINLDTGAYYVIAPSALPVWRAISNGIRPSALLDDADDKRSAALSAFVEQVIAAGLVTASDIESTVDSSIEWNADGLLLQEFTDMADLLGLDPIHDADEVVGWPSANRPD</sequence>
<dbReference type="EMBL" id="CAFBNC010000003">
    <property type="protein sequence ID" value="CAB4922161.1"/>
    <property type="molecule type" value="Genomic_DNA"/>
</dbReference>
<gene>
    <name evidence="1" type="ORF">UFOPK1392_00302</name>
    <name evidence="2" type="ORF">UFOPK3733_00137</name>
</gene>
<accession>A0A6J5YDU8</accession>
<dbReference type="AlphaFoldDB" id="A0A6J5YDU8"/>
<dbReference type="EMBL" id="CAEMXZ010000008">
    <property type="protein sequence ID" value="CAB4322567.1"/>
    <property type="molecule type" value="Genomic_DNA"/>
</dbReference>